<accession>A0ABP9EQ58</accession>
<protein>
    <recommendedName>
        <fullName evidence="1">Fido domain-containing protein</fullName>
    </recommendedName>
</protein>
<dbReference type="SUPFAM" id="SSF140931">
    <property type="entry name" value="Fic-like"/>
    <property type="match status" value="1"/>
</dbReference>
<dbReference type="Gene3D" id="1.10.3290.10">
    <property type="entry name" value="Fido-like domain"/>
    <property type="match status" value="1"/>
</dbReference>
<evidence type="ECO:0000259" key="1">
    <source>
        <dbReference type="PROSITE" id="PS51459"/>
    </source>
</evidence>
<gene>
    <name evidence="2" type="ORF">GCM10023235_76430</name>
</gene>
<dbReference type="InterPro" id="IPR003812">
    <property type="entry name" value="Fido"/>
</dbReference>
<organism evidence="2 3">
    <name type="scientific">Kitasatospora terrestris</name>
    <dbReference type="NCBI Taxonomy" id="258051"/>
    <lineage>
        <taxon>Bacteria</taxon>
        <taxon>Bacillati</taxon>
        <taxon>Actinomycetota</taxon>
        <taxon>Actinomycetes</taxon>
        <taxon>Kitasatosporales</taxon>
        <taxon>Streptomycetaceae</taxon>
        <taxon>Kitasatospora</taxon>
    </lineage>
</organism>
<evidence type="ECO:0000313" key="3">
    <source>
        <dbReference type="Proteomes" id="UP001501752"/>
    </source>
</evidence>
<comment type="caution">
    <text evidence="2">The sequence shown here is derived from an EMBL/GenBank/DDBJ whole genome shotgun (WGS) entry which is preliminary data.</text>
</comment>
<dbReference type="Proteomes" id="UP001501752">
    <property type="component" value="Unassembled WGS sequence"/>
</dbReference>
<dbReference type="EMBL" id="BAABIS010000001">
    <property type="protein sequence ID" value="GAA4884324.1"/>
    <property type="molecule type" value="Genomic_DNA"/>
</dbReference>
<reference evidence="3" key="1">
    <citation type="journal article" date="2019" name="Int. J. Syst. Evol. Microbiol.">
        <title>The Global Catalogue of Microorganisms (GCM) 10K type strain sequencing project: providing services to taxonomists for standard genome sequencing and annotation.</title>
        <authorList>
            <consortium name="The Broad Institute Genomics Platform"/>
            <consortium name="The Broad Institute Genome Sequencing Center for Infectious Disease"/>
            <person name="Wu L."/>
            <person name="Ma J."/>
        </authorList>
    </citation>
    <scope>NUCLEOTIDE SEQUENCE [LARGE SCALE GENOMIC DNA]</scope>
    <source>
        <strain evidence="3">JCM 13006</strain>
    </source>
</reference>
<dbReference type="PROSITE" id="PS51459">
    <property type="entry name" value="FIDO"/>
    <property type="match status" value="1"/>
</dbReference>
<keyword evidence="3" id="KW-1185">Reference proteome</keyword>
<feature type="domain" description="Fido" evidence="1">
    <location>
        <begin position="75"/>
        <end position="205"/>
    </location>
</feature>
<name>A0ABP9EQ58_9ACTN</name>
<dbReference type="InterPro" id="IPR036597">
    <property type="entry name" value="Fido-like_dom_sf"/>
</dbReference>
<evidence type="ECO:0000313" key="2">
    <source>
        <dbReference type="EMBL" id="GAA4884324.1"/>
    </source>
</evidence>
<proteinExistence type="predicted"/>
<sequence length="220" mass="23481">MVTEDHLRSWLGVREAARWHETPAAAPAAAVHLPVRDGAVHDIRTFDRAHGADRADGLLAALARARSDASAGVPLTFDRLASWQRHVLATADAPAFRTTAAFAKAGRERYGIAPDTRVRFDACLSQAADPGLPVAARAARAYLDVCFFHPFADGNGRAAFLALEYVLAAAGVTLDQVGPVRRLQRAADDPADALALANLVASLIRHTHRRAARAAFASTH</sequence>
<dbReference type="Pfam" id="PF02661">
    <property type="entry name" value="Fic"/>
    <property type="match status" value="1"/>
</dbReference>